<name>A0A3Q7GUQ1_SOLLC</name>
<reference evidence="2" key="2">
    <citation type="submission" date="2019-01" db="UniProtKB">
        <authorList>
            <consortium name="EnsemblPlants"/>
        </authorList>
    </citation>
    <scope>IDENTIFICATION</scope>
    <source>
        <strain evidence="2">cv. Heinz 1706</strain>
    </source>
</reference>
<dbReference type="AlphaFoldDB" id="A0A3Q7GUQ1"/>
<dbReference type="InParanoid" id="A0A3Q7GUQ1"/>
<dbReference type="Gramene" id="Solyc06g036677.1.1">
    <property type="protein sequence ID" value="Solyc06g036677.1.1"/>
    <property type="gene ID" value="Solyc06g036677.1"/>
</dbReference>
<sequence length="250" mass="28428">MAKARQRQGVSGVQAWKMCGLIRVDFDEIMNIQCLDNVLESKLWRKIAAKDRNPISKGTCQLHTTVIADYSYAPGDQRLGRLALAPCRECKGKRGNPPRTRTQKSGDSGLHESGQGPEIAKKKSGPHYFRKLVRNGRMIKTMMGSIREVSKEWEDDQGHSGINSTYKRIASKGLPDDVTWYVEQWQIQWDDVCKETTGIAQLFLDNIYKLHGMPEFIVSGRDLVLVSKMPPDQHTKEDYHALKMRFPVLP</sequence>
<feature type="region of interest" description="Disordered" evidence="1">
    <location>
        <begin position="90"/>
        <end position="122"/>
    </location>
</feature>
<keyword evidence="3" id="KW-1185">Reference proteome</keyword>
<organism evidence="2">
    <name type="scientific">Solanum lycopersicum</name>
    <name type="common">Tomato</name>
    <name type="synonym">Lycopersicon esculentum</name>
    <dbReference type="NCBI Taxonomy" id="4081"/>
    <lineage>
        <taxon>Eukaryota</taxon>
        <taxon>Viridiplantae</taxon>
        <taxon>Streptophyta</taxon>
        <taxon>Embryophyta</taxon>
        <taxon>Tracheophyta</taxon>
        <taxon>Spermatophyta</taxon>
        <taxon>Magnoliopsida</taxon>
        <taxon>eudicotyledons</taxon>
        <taxon>Gunneridae</taxon>
        <taxon>Pentapetalae</taxon>
        <taxon>asterids</taxon>
        <taxon>lamiids</taxon>
        <taxon>Solanales</taxon>
        <taxon>Solanaceae</taxon>
        <taxon>Solanoideae</taxon>
        <taxon>Solaneae</taxon>
        <taxon>Solanum</taxon>
        <taxon>Solanum subgen. Lycopersicon</taxon>
    </lineage>
</organism>
<evidence type="ECO:0000313" key="2">
    <source>
        <dbReference type="EnsemblPlants" id="Solyc06g036677.1.1"/>
    </source>
</evidence>
<dbReference type="Proteomes" id="UP000004994">
    <property type="component" value="Chromosome 6"/>
</dbReference>
<accession>A0A3Q7GUQ1</accession>
<evidence type="ECO:0000313" key="3">
    <source>
        <dbReference type="Proteomes" id="UP000004994"/>
    </source>
</evidence>
<dbReference type="EnsemblPlants" id="Solyc06g036677.1.1">
    <property type="protein sequence ID" value="Solyc06g036677.1.1"/>
    <property type="gene ID" value="Solyc06g036677.1"/>
</dbReference>
<evidence type="ECO:0000256" key="1">
    <source>
        <dbReference type="SAM" id="MobiDB-lite"/>
    </source>
</evidence>
<proteinExistence type="predicted"/>
<dbReference type="PaxDb" id="4081-Solyc06g036680.1.1"/>
<protein>
    <submittedName>
        <fullName evidence="2">Uncharacterized protein</fullName>
    </submittedName>
</protein>
<reference evidence="2" key="1">
    <citation type="journal article" date="2012" name="Nature">
        <title>The tomato genome sequence provides insights into fleshy fruit evolution.</title>
        <authorList>
            <consortium name="Tomato Genome Consortium"/>
        </authorList>
    </citation>
    <scope>NUCLEOTIDE SEQUENCE [LARGE SCALE GENOMIC DNA]</scope>
    <source>
        <strain evidence="2">cv. Heinz 1706</strain>
    </source>
</reference>